<dbReference type="EMBL" id="SBKP01000006">
    <property type="protein sequence ID" value="RXR29054.1"/>
    <property type="molecule type" value="Genomic_DNA"/>
</dbReference>
<dbReference type="Proteomes" id="UP000290958">
    <property type="component" value="Unassembled WGS sequence"/>
</dbReference>
<evidence type="ECO:0000313" key="3">
    <source>
        <dbReference type="Proteomes" id="UP000290958"/>
    </source>
</evidence>
<sequence>MQPIILNAGCGQSGPERLPPMFGSWRHMRVDIDPQAQPDVVADITDLSPFSDNFADALWTSHCVEHLFQHQVRTALAEFLRVLKPDGFAVILVPDVQIIARYVAEDRLHEVLYESPAGPITAHDILFGHSDSIEQGNLHMAHKTAFTPSSIIAAMQDAGFADIAIRRRPGLELACVGRKTAHADQNHMAGLLDAMAL</sequence>
<protein>
    <submittedName>
        <fullName evidence="2">Methyltransferase domain-containing protein</fullName>
    </submittedName>
</protein>
<proteinExistence type="predicted"/>
<dbReference type="Pfam" id="PF08241">
    <property type="entry name" value="Methyltransf_11"/>
    <property type="match status" value="1"/>
</dbReference>
<organism evidence="2 3">
    <name type="scientific">Sphingobium fluviale</name>
    <dbReference type="NCBI Taxonomy" id="2506423"/>
    <lineage>
        <taxon>Bacteria</taxon>
        <taxon>Pseudomonadati</taxon>
        <taxon>Pseudomonadota</taxon>
        <taxon>Alphaproteobacteria</taxon>
        <taxon>Sphingomonadales</taxon>
        <taxon>Sphingomonadaceae</taxon>
        <taxon>Sphingobium</taxon>
    </lineage>
</organism>
<feature type="domain" description="Methyltransferase type 11" evidence="1">
    <location>
        <begin position="6"/>
        <end position="91"/>
    </location>
</feature>
<evidence type="ECO:0000313" key="2">
    <source>
        <dbReference type="EMBL" id="RXR29054.1"/>
    </source>
</evidence>
<dbReference type="GO" id="GO:0032259">
    <property type="term" value="P:methylation"/>
    <property type="evidence" value="ECO:0007669"/>
    <property type="project" value="UniProtKB-KW"/>
</dbReference>
<dbReference type="SUPFAM" id="SSF53335">
    <property type="entry name" value="S-adenosyl-L-methionine-dependent methyltransferases"/>
    <property type="match status" value="1"/>
</dbReference>
<dbReference type="OrthoDB" id="9796760at2"/>
<name>A0A4Q1KK64_9SPHN</name>
<gene>
    <name evidence="2" type="ORF">EQG66_08250</name>
</gene>
<dbReference type="GO" id="GO:0008757">
    <property type="term" value="F:S-adenosylmethionine-dependent methyltransferase activity"/>
    <property type="evidence" value="ECO:0007669"/>
    <property type="project" value="InterPro"/>
</dbReference>
<keyword evidence="2" id="KW-0808">Transferase</keyword>
<dbReference type="RefSeq" id="WP_129404120.1">
    <property type="nucleotide sequence ID" value="NZ_SBKP01000006.1"/>
</dbReference>
<dbReference type="Gene3D" id="3.40.50.150">
    <property type="entry name" value="Vaccinia Virus protein VP39"/>
    <property type="match status" value="1"/>
</dbReference>
<evidence type="ECO:0000259" key="1">
    <source>
        <dbReference type="Pfam" id="PF08241"/>
    </source>
</evidence>
<dbReference type="InterPro" id="IPR013216">
    <property type="entry name" value="Methyltransf_11"/>
</dbReference>
<dbReference type="InterPro" id="IPR029063">
    <property type="entry name" value="SAM-dependent_MTases_sf"/>
</dbReference>
<reference evidence="3" key="1">
    <citation type="submission" date="2019-01" db="EMBL/GenBank/DDBJ databases">
        <title>Cytophagaceae bacterium strain CAR-16.</title>
        <authorList>
            <person name="Chen W.-M."/>
        </authorList>
    </citation>
    <scope>NUCLEOTIDE SEQUENCE [LARGE SCALE GENOMIC DNA]</scope>
    <source>
        <strain evidence="3">CHR27</strain>
    </source>
</reference>
<dbReference type="AlphaFoldDB" id="A0A4Q1KK64"/>
<keyword evidence="2" id="KW-0489">Methyltransferase</keyword>
<keyword evidence="3" id="KW-1185">Reference proteome</keyword>
<comment type="caution">
    <text evidence="2">The sequence shown here is derived from an EMBL/GenBank/DDBJ whole genome shotgun (WGS) entry which is preliminary data.</text>
</comment>
<accession>A0A4Q1KK64</accession>